<dbReference type="InterPro" id="IPR023631">
    <property type="entry name" value="Amidase_dom"/>
</dbReference>
<name>A0A952FJY4_9PROT</name>
<dbReference type="PROSITE" id="PS00571">
    <property type="entry name" value="AMIDASES"/>
    <property type="match status" value="1"/>
</dbReference>
<feature type="domain" description="Amidase" evidence="1">
    <location>
        <begin position="31"/>
        <end position="445"/>
    </location>
</feature>
<dbReference type="EMBL" id="JAEKLZ010000212">
    <property type="protein sequence ID" value="MBW8726387.1"/>
    <property type="molecule type" value="Genomic_DNA"/>
</dbReference>
<evidence type="ECO:0000313" key="2">
    <source>
        <dbReference type="EMBL" id="MBW8726387.1"/>
    </source>
</evidence>
<protein>
    <submittedName>
        <fullName evidence="2">Amidase</fullName>
        <ecNumber evidence="2">3.5.1.4</ecNumber>
    </submittedName>
</protein>
<dbReference type="Proteomes" id="UP000700706">
    <property type="component" value="Unassembled WGS sequence"/>
</dbReference>
<sequence length="460" mass="47868">MESSPVTDLSEISAAALGRRYLSGTIDPVAATEFFLDRIRACPDKAIFLLLTEERARREAEASHKRYRAGRPLGPLDGVPLAWKDLVDLEGTVTTAGAEVLRHAPPAKADAPIARHLAAAGMVSLGKVNLSEFAYSGLGLNPHYGTPLNPFDAATPRAPGGSSSGSAVAVARGLAPCAIGTDTGGSVRIPAAFNGLVGLKTSEGRVDKTGVFPLSQTLDSVGPLARTVEDCVLLDAALRGAVATDIRRADLSGLRLVVPENVVFDQAEDGVVANFERALSVLAAAGAKVQRRRIAIIDEMFATGAAHGSLTAAEAYAFHRELMEGPDAARVDPRITSRIGAGKRMTALDLLAVQAMRKRLTAALAAELDGALLAFPTVAHAAPEIAPLEADIDLYHQINLRSLRNTMIGNILTMCGLALPTGLDGRGLPTSLLLSAPAGEDARLLAIGLAAEAAGIDQRG</sequence>
<dbReference type="GO" id="GO:0004040">
    <property type="term" value="F:amidase activity"/>
    <property type="evidence" value="ECO:0007669"/>
    <property type="project" value="UniProtKB-EC"/>
</dbReference>
<reference evidence="2" key="1">
    <citation type="submission" date="2020-06" db="EMBL/GenBank/DDBJ databases">
        <title>Stable isotope informed genome-resolved metagenomics uncovers potential trophic interactions in rhizosphere soil.</title>
        <authorList>
            <person name="Starr E.P."/>
            <person name="Shi S."/>
            <person name="Blazewicz S.J."/>
            <person name="Koch B.J."/>
            <person name="Probst A.J."/>
            <person name="Hungate B.A."/>
            <person name="Pett-Ridge J."/>
            <person name="Firestone M.K."/>
            <person name="Banfield J.F."/>
        </authorList>
    </citation>
    <scope>NUCLEOTIDE SEQUENCE</scope>
    <source>
        <strain evidence="2">YM_69_17</strain>
    </source>
</reference>
<organism evidence="2 3">
    <name type="scientific">Inquilinus limosus</name>
    <dbReference type="NCBI Taxonomy" id="171674"/>
    <lineage>
        <taxon>Bacteria</taxon>
        <taxon>Pseudomonadati</taxon>
        <taxon>Pseudomonadota</taxon>
        <taxon>Alphaproteobacteria</taxon>
        <taxon>Rhodospirillales</taxon>
        <taxon>Rhodospirillaceae</taxon>
        <taxon>Inquilinus</taxon>
    </lineage>
</organism>
<evidence type="ECO:0000259" key="1">
    <source>
        <dbReference type="Pfam" id="PF01425"/>
    </source>
</evidence>
<accession>A0A952FJY4</accession>
<dbReference type="NCBIfam" id="NF004766">
    <property type="entry name" value="PRK06102.1"/>
    <property type="match status" value="1"/>
</dbReference>
<dbReference type="PANTHER" id="PTHR11895">
    <property type="entry name" value="TRANSAMIDASE"/>
    <property type="match status" value="1"/>
</dbReference>
<comment type="caution">
    <text evidence="2">The sequence shown here is derived from an EMBL/GenBank/DDBJ whole genome shotgun (WGS) entry which is preliminary data.</text>
</comment>
<dbReference type="SUPFAM" id="SSF75304">
    <property type="entry name" value="Amidase signature (AS) enzymes"/>
    <property type="match status" value="1"/>
</dbReference>
<dbReference type="InterPro" id="IPR020556">
    <property type="entry name" value="Amidase_CS"/>
</dbReference>
<gene>
    <name evidence="2" type="ORF">JF625_14690</name>
</gene>
<dbReference type="InterPro" id="IPR036928">
    <property type="entry name" value="AS_sf"/>
</dbReference>
<dbReference type="PANTHER" id="PTHR11895:SF176">
    <property type="entry name" value="AMIDASE AMID-RELATED"/>
    <property type="match status" value="1"/>
</dbReference>
<keyword evidence="2" id="KW-0378">Hydrolase</keyword>
<dbReference type="InterPro" id="IPR000120">
    <property type="entry name" value="Amidase"/>
</dbReference>
<dbReference type="EC" id="3.5.1.4" evidence="2"/>
<dbReference type="AlphaFoldDB" id="A0A952FJY4"/>
<dbReference type="Gene3D" id="3.90.1300.10">
    <property type="entry name" value="Amidase signature (AS) domain"/>
    <property type="match status" value="1"/>
</dbReference>
<evidence type="ECO:0000313" key="3">
    <source>
        <dbReference type="Proteomes" id="UP000700706"/>
    </source>
</evidence>
<dbReference type="Pfam" id="PF01425">
    <property type="entry name" value="Amidase"/>
    <property type="match status" value="1"/>
</dbReference>
<proteinExistence type="predicted"/>